<reference evidence="1 2" key="1">
    <citation type="submission" date="2016-03" db="EMBL/GenBank/DDBJ databases">
        <title>Cyphomyrmex costatus WGS genome.</title>
        <authorList>
            <person name="Nygaard S."/>
            <person name="Hu H."/>
            <person name="Boomsma J."/>
            <person name="Zhang G."/>
        </authorList>
    </citation>
    <scope>NUCLEOTIDE SEQUENCE [LARGE SCALE GENOMIC DNA]</scope>
    <source>
        <strain evidence="1">MS0001</strain>
        <tissue evidence="1">Whole body</tissue>
    </source>
</reference>
<evidence type="ECO:0000313" key="1">
    <source>
        <dbReference type="EMBL" id="KYN06698.1"/>
    </source>
</evidence>
<accession>A0A195D1B4</accession>
<keyword evidence="2" id="KW-1185">Reference proteome</keyword>
<name>A0A195D1B4_9HYME</name>
<dbReference type="EMBL" id="KQ976973">
    <property type="protein sequence ID" value="KYN06698.1"/>
    <property type="molecule type" value="Genomic_DNA"/>
</dbReference>
<sequence>MTTVNVSESTIHKRRSSIFHSRISIARDHQQDDNEVTINGNRPDQKEEECNVKNVKAFNLKEYTDKLKQERKDWQQEYRNRKVQRRNLTKQKLRTEGQGQILDINVLTEAERAFVLTRPNYEHICKNSQKLLNMALKISMLSQHVHKLNQRFMERMEGNISKATVNIIKISEQ</sequence>
<protein>
    <submittedName>
        <fullName evidence="1">Uncharacterized protein</fullName>
    </submittedName>
</protein>
<dbReference type="Proteomes" id="UP000078542">
    <property type="component" value="Unassembled WGS sequence"/>
</dbReference>
<dbReference type="AlphaFoldDB" id="A0A195D1B4"/>
<evidence type="ECO:0000313" key="2">
    <source>
        <dbReference type="Proteomes" id="UP000078542"/>
    </source>
</evidence>
<proteinExistence type="predicted"/>
<gene>
    <name evidence="1" type="ORF">ALC62_02356</name>
</gene>
<organism evidence="1 2">
    <name type="scientific">Cyphomyrmex costatus</name>
    <dbReference type="NCBI Taxonomy" id="456900"/>
    <lineage>
        <taxon>Eukaryota</taxon>
        <taxon>Metazoa</taxon>
        <taxon>Ecdysozoa</taxon>
        <taxon>Arthropoda</taxon>
        <taxon>Hexapoda</taxon>
        <taxon>Insecta</taxon>
        <taxon>Pterygota</taxon>
        <taxon>Neoptera</taxon>
        <taxon>Endopterygota</taxon>
        <taxon>Hymenoptera</taxon>
        <taxon>Apocrita</taxon>
        <taxon>Aculeata</taxon>
        <taxon>Formicoidea</taxon>
        <taxon>Formicidae</taxon>
        <taxon>Myrmicinae</taxon>
        <taxon>Cyphomyrmex</taxon>
    </lineage>
</organism>